<dbReference type="Proteomes" id="UP001163603">
    <property type="component" value="Chromosome 14"/>
</dbReference>
<reference evidence="2" key="1">
    <citation type="journal article" date="2023" name="G3 (Bethesda)">
        <title>Genome assembly and association tests identify interacting loci associated with vigor, precocity, and sex in interspecific pistachio rootstocks.</title>
        <authorList>
            <person name="Palmer W."/>
            <person name="Jacygrad E."/>
            <person name="Sagayaradj S."/>
            <person name="Cavanaugh K."/>
            <person name="Han R."/>
            <person name="Bertier L."/>
            <person name="Beede B."/>
            <person name="Kafkas S."/>
            <person name="Golino D."/>
            <person name="Preece J."/>
            <person name="Michelmore R."/>
        </authorList>
    </citation>
    <scope>NUCLEOTIDE SEQUENCE [LARGE SCALE GENOMIC DNA]</scope>
</reference>
<dbReference type="EMBL" id="CM047749">
    <property type="protein sequence ID" value="KAJ0010208.1"/>
    <property type="molecule type" value="Genomic_DNA"/>
</dbReference>
<name>A0ACC0X473_9ROSI</name>
<protein>
    <submittedName>
        <fullName evidence="1">Uncharacterized protein</fullName>
    </submittedName>
</protein>
<proteinExistence type="predicted"/>
<gene>
    <name evidence="1" type="ORF">Pint_33606</name>
</gene>
<evidence type="ECO:0000313" key="1">
    <source>
        <dbReference type="EMBL" id="KAJ0010208.1"/>
    </source>
</evidence>
<organism evidence="1 2">
    <name type="scientific">Pistacia integerrima</name>
    <dbReference type="NCBI Taxonomy" id="434235"/>
    <lineage>
        <taxon>Eukaryota</taxon>
        <taxon>Viridiplantae</taxon>
        <taxon>Streptophyta</taxon>
        <taxon>Embryophyta</taxon>
        <taxon>Tracheophyta</taxon>
        <taxon>Spermatophyta</taxon>
        <taxon>Magnoliopsida</taxon>
        <taxon>eudicotyledons</taxon>
        <taxon>Gunneridae</taxon>
        <taxon>Pentapetalae</taxon>
        <taxon>rosids</taxon>
        <taxon>malvids</taxon>
        <taxon>Sapindales</taxon>
        <taxon>Anacardiaceae</taxon>
        <taxon>Pistacia</taxon>
    </lineage>
</organism>
<accession>A0ACC0X473</accession>
<comment type="caution">
    <text evidence="1">The sequence shown here is derived from an EMBL/GenBank/DDBJ whole genome shotgun (WGS) entry which is preliminary data.</text>
</comment>
<evidence type="ECO:0000313" key="2">
    <source>
        <dbReference type="Proteomes" id="UP001163603"/>
    </source>
</evidence>
<keyword evidence="2" id="KW-1185">Reference proteome</keyword>
<sequence length="209" mass="23870">MAKKPCMGRQKIAISKIPKKNNLQVTFSKRRAGVFKKASELSTLCGVEIAIIVFSPANKVFSFGHPNVDSIVDRFLARNPPSNSDVQYQLIEAHRNANIRELNVQLTQVLNQQEVEKKRGEFLNDTRKASRKFCWWEAPIDELELHQLEQLRTAMEELKKNVANEANRILVESNNPSPFDAVNNYNIEHDCKPKDISVTSSSLPAWKWP</sequence>